<gene>
    <name evidence="2" type="ORF">LCGC14_0639940</name>
</gene>
<reference evidence="2" key="1">
    <citation type="journal article" date="2015" name="Nature">
        <title>Complex archaea that bridge the gap between prokaryotes and eukaryotes.</title>
        <authorList>
            <person name="Spang A."/>
            <person name="Saw J.H."/>
            <person name="Jorgensen S.L."/>
            <person name="Zaremba-Niedzwiedzka K."/>
            <person name="Martijn J."/>
            <person name="Lind A.E."/>
            <person name="van Eijk R."/>
            <person name="Schleper C."/>
            <person name="Guy L."/>
            <person name="Ettema T.J."/>
        </authorList>
    </citation>
    <scope>NUCLEOTIDE SEQUENCE</scope>
</reference>
<dbReference type="EMBL" id="LAZR01001153">
    <property type="protein sequence ID" value="KKN49744.1"/>
    <property type="molecule type" value="Genomic_DNA"/>
</dbReference>
<accession>A0A0F9R4R7</accession>
<dbReference type="AlphaFoldDB" id="A0A0F9R4R7"/>
<proteinExistence type="predicted"/>
<keyword evidence="1" id="KW-0812">Transmembrane</keyword>
<evidence type="ECO:0000313" key="2">
    <source>
        <dbReference type="EMBL" id="KKN49744.1"/>
    </source>
</evidence>
<evidence type="ECO:0000256" key="1">
    <source>
        <dbReference type="SAM" id="Phobius"/>
    </source>
</evidence>
<feature type="transmembrane region" description="Helical" evidence="1">
    <location>
        <begin position="145"/>
        <end position="165"/>
    </location>
</feature>
<name>A0A0F9R4R7_9ZZZZ</name>
<organism evidence="2">
    <name type="scientific">marine sediment metagenome</name>
    <dbReference type="NCBI Taxonomy" id="412755"/>
    <lineage>
        <taxon>unclassified sequences</taxon>
        <taxon>metagenomes</taxon>
        <taxon>ecological metagenomes</taxon>
    </lineage>
</organism>
<sequence length="168" mass="18543">MTLAAETADSGIIARLTNVVEEFRQYYDKLHDVHYGAAIARLGDNQLMHDFGKELYASEAMKDRIEAVTGAWDRIKEWAGLSALPFIPIAIAFGLIAAVTGAVVAIRTFMRRADIALAIKQDPSLTYEQAADQVERTQQGTFGKALDVAQLGFFAVLAFIAYQLFARR</sequence>
<keyword evidence="1" id="KW-1133">Transmembrane helix</keyword>
<comment type="caution">
    <text evidence="2">The sequence shown here is derived from an EMBL/GenBank/DDBJ whole genome shotgun (WGS) entry which is preliminary data.</text>
</comment>
<feature type="transmembrane region" description="Helical" evidence="1">
    <location>
        <begin position="86"/>
        <end position="106"/>
    </location>
</feature>
<keyword evidence="1" id="KW-0472">Membrane</keyword>
<protein>
    <submittedName>
        <fullName evidence="2">Uncharacterized protein</fullName>
    </submittedName>
</protein>